<evidence type="ECO:0000313" key="2">
    <source>
        <dbReference type="EMBL" id="QIS15638.1"/>
    </source>
</evidence>
<accession>A0A6G9YR12</accession>
<gene>
    <name evidence="2" type="ORF">F5544_39085</name>
</gene>
<protein>
    <submittedName>
        <fullName evidence="2">Transglutaminase domain-containing protein</fullName>
    </submittedName>
</protein>
<dbReference type="KEGG" id="nah:F5544_39085"/>
<dbReference type="Gene3D" id="3.10.620.30">
    <property type="match status" value="1"/>
</dbReference>
<dbReference type="InterPro" id="IPR002931">
    <property type="entry name" value="Transglutaminase-like"/>
</dbReference>
<reference evidence="2 3" key="1">
    <citation type="journal article" date="2019" name="ACS Chem. Biol.">
        <title>Identification and Mobilization of a Cryptic Antibiotic Biosynthesis Gene Locus from a Human-Pathogenic Nocardia Isolate.</title>
        <authorList>
            <person name="Herisse M."/>
            <person name="Ishida K."/>
            <person name="Porter J.L."/>
            <person name="Howden B."/>
            <person name="Hertweck C."/>
            <person name="Stinear T.P."/>
            <person name="Pidot S.J."/>
        </authorList>
    </citation>
    <scope>NUCLEOTIDE SEQUENCE [LARGE SCALE GENOMIC DNA]</scope>
    <source>
        <strain evidence="2 3">AUSMDU00012717</strain>
    </source>
</reference>
<sequence>MNEQMFYASQSPFTDPGAMSWWLDGVGSALPDIHAAAHGLVFHYRANGDITGHGFPAERVHEIDLRYADEILTRLHELDPAPPARARATTDRVVGCCRDFALLFVAIARHHGIPARSRVGFATYFTPDWAVDHAIAEIWDHGESRWRLVDPELDEHDEFDRMDVPRDRFLTGPLAWTQCRSGALDPERFVVASDLAEPSTRSWPQLRYNLLQDLAALNKHEMILWDEWGLLNEPTTDELTPKLDALAALLSPVDVAVDQIRAAFDDPALRVPEVVTSTSPVTGTATRVLLRAN</sequence>
<dbReference type="InterPro" id="IPR038765">
    <property type="entry name" value="Papain-like_cys_pep_sf"/>
</dbReference>
<keyword evidence="3" id="KW-1185">Reference proteome</keyword>
<feature type="domain" description="Transglutaminase-like" evidence="1">
    <location>
        <begin position="89"/>
        <end position="153"/>
    </location>
</feature>
<dbReference type="EMBL" id="CP046172">
    <property type="protein sequence ID" value="QIS15638.1"/>
    <property type="molecule type" value="Genomic_DNA"/>
</dbReference>
<dbReference type="Proteomes" id="UP000503540">
    <property type="component" value="Chromosome"/>
</dbReference>
<dbReference type="SUPFAM" id="SSF54001">
    <property type="entry name" value="Cysteine proteinases"/>
    <property type="match status" value="1"/>
</dbReference>
<name>A0A6G9YR12_9NOCA</name>
<dbReference type="RefSeq" id="WP_203217451.1">
    <property type="nucleotide sequence ID" value="NZ_CP046172.1"/>
</dbReference>
<organism evidence="2 3">
    <name type="scientific">Nocardia arthritidis</name>
    <dbReference type="NCBI Taxonomy" id="228602"/>
    <lineage>
        <taxon>Bacteria</taxon>
        <taxon>Bacillati</taxon>
        <taxon>Actinomycetota</taxon>
        <taxon>Actinomycetes</taxon>
        <taxon>Mycobacteriales</taxon>
        <taxon>Nocardiaceae</taxon>
        <taxon>Nocardia</taxon>
    </lineage>
</organism>
<dbReference type="AlphaFoldDB" id="A0A6G9YR12"/>
<proteinExistence type="predicted"/>
<dbReference type="SMART" id="SM00460">
    <property type="entry name" value="TGc"/>
    <property type="match status" value="1"/>
</dbReference>
<evidence type="ECO:0000313" key="3">
    <source>
        <dbReference type="Proteomes" id="UP000503540"/>
    </source>
</evidence>
<dbReference type="Pfam" id="PF01841">
    <property type="entry name" value="Transglut_core"/>
    <property type="match status" value="1"/>
</dbReference>
<evidence type="ECO:0000259" key="1">
    <source>
        <dbReference type="SMART" id="SM00460"/>
    </source>
</evidence>